<protein>
    <submittedName>
        <fullName evidence="1">Uncharacterized protein</fullName>
    </submittedName>
</protein>
<evidence type="ECO:0000313" key="2">
    <source>
        <dbReference type="Proteomes" id="UP001148629"/>
    </source>
</evidence>
<evidence type="ECO:0000313" key="1">
    <source>
        <dbReference type="EMBL" id="KAJ3550196.1"/>
    </source>
</evidence>
<accession>A0ACC1T0R1</accession>
<keyword evidence="2" id="KW-1185">Reference proteome</keyword>
<gene>
    <name evidence="1" type="ORF">NM208_g87</name>
</gene>
<dbReference type="EMBL" id="JANRMS010000005">
    <property type="protein sequence ID" value="KAJ3550196.1"/>
    <property type="molecule type" value="Genomic_DNA"/>
</dbReference>
<dbReference type="Proteomes" id="UP001148629">
    <property type="component" value="Unassembled WGS sequence"/>
</dbReference>
<proteinExistence type="predicted"/>
<name>A0ACC1T0R1_9HYPO</name>
<reference evidence="1" key="1">
    <citation type="submission" date="2022-08" db="EMBL/GenBank/DDBJ databases">
        <title>Genome Sequence of Fusarium decemcellulare.</title>
        <authorList>
            <person name="Buettner E."/>
        </authorList>
    </citation>
    <scope>NUCLEOTIDE SEQUENCE</scope>
    <source>
        <strain evidence="1">Babe19</strain>
    </source>
</reference>
<comment type="caution">
    <text evidence="1">The sequence shown here is derived from an EMBL/GenBank/DDBJ whole genome shotgun (WGS) entry which is preliminary data.</text>
</comment>
<organism evidence="1 2">
    <name type="scientific">Fusarium decemcellulare</name>
    <dbReference type="NCBI Taxonomy" id="57161"/>
    <lineage>
        <taxon>Eukaryota</taxon>
        <taxon>Fungi</taxon>
        <taxon>Dikarya</taxon>
        <taxon>Ascomycota</taxon>
        <taxon>Pezizomycotina</taxon>
        <taxon>Sordariomycetes</taxon>
        <taxon>Hypocreomycetidae</taxon>
        <taxon>Hypocreales</taxon>
        <taxon>Nectriaceae</taxon>
        <taxon>Fusarium</taxon>
        <taxon>Fusarium decemcellulare species complex</taxon>
    </lineage>
</organism>
<sequence>MHDEKSAQGDPEKSAPGTEKLKSTHGSFNTSTTDVAINGSPNDDDMEEEGIHDDVLQLARRLTTQSNGAGPRDLFPVVQDGPLDPNSSHFNAKKWAKAFYKAKLDSLEGSLPRTTGVAFKNLNVYGFGSDTDFQKSVGNVLLEIGTLAKRLINRTDQRIDILHDLEGVVHSGEMLCVLGPPGSGCTTFLRTISGETHGFHIEKSSSINYQGIHPKQMRTNFRGEAIYTAEVDHHFPQLTVGDTLYFAACARCPRNVPTATRKEYAEHLRDVTMAMFAVVRGRESRSPRPL</sequence>